<dbReference type="AlphaFoldDB" id="I1Q559"/>
<proteinExistence type="predicted"/>
<keyword evidence="3" id="KW-1185">Reference proteome</keyword>
<evidence type="ECO:0000256" key="1">
    <source>
        <dbReference type="SAM" id="MobiDB-lite"/>
    </source>
</evidence>
<sequence>MGDRHPPGRTTMEGTHDMRRSTRSTLTMKKQSTPTRSHNIQAYIHQDKPPDIDIRDTPGSTLSGTFRGRP</sequence>
<evidence type="ECO:0000313" key="2">
    <source>
        <dbReference type="EnsemblPlants" id="ORGLA06G0227200.1"/>
    </source>
</evidence>
<dbReference type="HOGENOM" id="CLU_2761939_0_0_1"/>
<name>I1Q559_ORYGL</name>
<organism evidence="2 3">
    <name type="scientific">Oryza glaberrima</name>
    <name type="common">African rice</name>
    <dbReference type="NCBI Taxonomy" id="4538"/>
    <lineage>
        <taxon>Eukaryota</taxon>
        <taxon>Viridiplantae</taxon>
        <taxon>Streptophyta</taxon>
        <taxon>Embryophyta</taxon>
        <taxon>Tracheophyta</taxon>
        <taxon>Spermatophyta</taxon>
        <taxon>Magnoliopsida</taxon>
        <taxon>Liliopsida</taxon>
        <taxon>Poales</taxon>
        <taxon>Poaceae</taxon>
        <taxon>BOP clade</taxon>
        <taxon>Oryzoideae</taxon>
        <taxon>Oryzeae</taxon>
        <taxon>Oryzinae</taxon>
        <taxon>Oryza</taxon>
    </lineage>
</organism>
<feature type="compositionally biased region" description="Basic and acidic residues" evidence="1">
    <location>
        <begin position="45"/>
        <end position="56"/>
    </location>
</feature>
<protein>
    <submittedName>
        <fullName evidence="2">Uncharacterized protein</fullName>
    </submittedName>
</protein>
<dbReference type="Gramene" id="ORGLA06G0227200.1">
    <property type="protein sequence ID" value="ORGLA06G0227200.1"/>
    <property type="gene ID" value="ORGLA06G0227200"/>
</dbReference>
<reference evidence="2 3" key="2">
    <citation type="submission" date="2018-04" db="EMBL/GenBank/DDBJ databases">
        <title>OglaRS2 (Oryza glaberrima Reference Sequence Version 2).</title>
        <authorList>
            <person name="Zhang J."/>
            <person name="Kudrna D."/>
            <person name="Lee S."/>
            <person name="Talag J."/>
            <person name="Rajasekar S."/>
            <person name="Wing R.A."/>
        </authorList>
    </citation>
    <scope>NUCLEOTIDE SEQUENCE [LARGE SCALE GENOMIC DNA]</scope>
    <source>
        <strain evidence="2 3">cv. IRGC 96717</strain>
    </source>
</reference>
<reference evidence="2" key="1">
    <citation type="submission" date="2015-06" db="UniProtKB">
        <authorList>
            <consortium name="EnsemblPlants"/>
        </authorList>
    </citation>
    <scope>IDENTIFICATION</scope>
</reference>
<accession>I1Q559</accession>
<dbReference type="EnsemblPlants" id="ORGLA06G0227200.1">
    <property type="protein sequence ID" value="ORGLA06G0227200.1"/>
    <property type="gene ID" value="ORGLA06G0227200"/>
</dbReference>
<evidence type="ECO:0000313" key="3">
    <source>
        <dbReference type="Proteomes" id="UP000007306"/>
    </source>
</evidence>
<dbReference type="Proteomes" id="UP000007306">
    <property type="component" value="Chromosome 6"/>
</dbReference>
<feature type="region of interest" description="Disordered" evidence="1">
    <location>
        <begin position="1"/>
        <end position="70"/>
    </location>
</feature>
<feature type="compositionally biased region" description="Polar residues" evidence="1">
    <location>
        <begin position="23"/>
        <end position="40"/>
    </location>
</feature>